<dbReference type="PANTHER" id="PTHR13789">
    <property type="entry name" value="MONOOXYGENASE"/>
    <property type="match status" value="1"/>
</dbReference>
<dbReference type="PANTHER" id="PTHR13789:SF318">
    <property type="entry name" value="GERANYLGERANYL DIPHOSPHATE REDUCTASE"/>
    <property type="match status" value="1"/>
</dbReference>
<dbReference type="PRINTS" id="PR00420">
    <property type="entry name" value="RNGMNOXGNASE"/>
</dbReference>
<dbReference type="InterPro" id="IPR036188">
    <property type="entry name" value="FAD/NAD-bd_sf"/>
</dbReference>
<keyword evidence="5" id="KW-0503">Monooxygenase</keyword>
<name>A0ABX0W1K4_9RHOB</name>
<comment type="caution">
    <text evidence="7">The sequence shown here is derived from an EMBL/GenBank/DDBJ whole genome shotgun (WGS) entry which is preliminary data.</text>
</comment>
<dbReference type="Gene3D" id="3.50.50.60">
    <property type="entry name" value="FAD/NAD(P)-binding domain"/>
    <property type="match status" value="1"/>
</dbReference>
<proteinExistence type="predicted"/>
<evidence type="ECO:0000313" key="7">
    <source>
        <dbReference type="EMBL" id="NIY73119.1"/>
    </source>
</evidence>
<sequence length="388" mass="42067">MTTGANQGRSVVIVGGGIAGLAAALCFARTGAKVRVYEQAKELKEVGAGLQITPNGAAVLKALGLSDAADKRAIRGAAVRPMDAVTGKQVASFDLTQLDGEPYRFFHRADLLDILATGAMQAGVEITTDARAEELGPDFVRFSNDETVQGDLIIGADGLHSVVRQELNGRDAPFFTGQVAWRSVVQVRDAEPVARIWMGPKKHVVTYPLIGGRMNIVAVQERSDWVAEGWHYFDEPSNVRDAFADCAPELKDILDQMQTTRLWGLFRHPVAKVWHDDTRAILGDAAHPTLPFLAQGANLALEDAYVLADQCDRCEDLSTALALYQSARRDRVSRAIEAANANAVNYHLLGVKRTAAHAALGLLSATAPQLFLKRMDWLYGHDVTAEKS</sequence>
<dbReference type="InterPro" id="IPR050493">
    <property type="entry name" value="FAD-dep_Monooxygenase_BioMet"/>
</dbReference>
<dbReference type="SUPFAM" id="SSF51905">
    <property type="entry name" value="FAD/NAD(P)-binding domain"/>
    <property type="match status" value="1"/>
</dbReference>
<dbReference type="SUPFAM" id="SSF54373">
    <property type="entry name" value="FAD-linked reductases, C-terminal domain"/>
    <property type="match status" value="1"/>
</dbReference>
<evidence type="ECO:0000313" key="8">
    <source>
        <dbReference type="Proteomes" id="UP000709466"/>
    </source>
</evidence>
<evidence type="ECO:0000256" key="3">
    <source>
        <dbReference type="ARBA" id="ARBA00022827"/>
    </source>
</evidence>
<keyword evidence="2" id="KW-0285">Flavoprotein</keyword>
<keyword evidence="3" id="KW-0274">FAD</keyword>
<evidence type="ECO:0000256" key="1">
    <source>
        <dbReference type="ARBA" id="ARBA00001974"/>
    </source>
</evidence>
<evidence type="ECO:0000256" key="5">
    <source>
        <dbReference type="ARBA" id="ARBA00023033"/>
    </source>
</evidence>
<protein>
    <submittedName>
        <fullName evidence="7">NAD(P)-binding protein</fullName>
    </submittedName>
</protein>
<gene>
    <name evidence="7" type="ORF">HCZ30_11830</name>
</gene>
<accession>A0ABX0W1K4</accession>
<evidence type="ECO:0000259" key="6">
    <source>
        <dbReference type="Pfam" id="PF01494"/>
    </source>
</evidence>
<dbReference type="RefSeq" id="WP_167638499.1">
    <property type="nucleotide sequence ID" value="NZ_JAATOP010000007.1"/>
</dbReference>
<comment type="cofactor">
    <cofactor evidence="1">
        <name>FAD</name>
        <dbReference type="ChEBI" id="CHEBI:57692"/>
    </cofactor>
</comment>
<reference evidence="7 8" key="1">
    <citation type="submission" date="2020-03" db="EMBL/GenBank/DDBJ databases">
        <title>Bacterial isolates of synthetic phycosphere.</title>
        <authorList>
            <person name="Fu H."/>
            <person name="Moran M.A."/>
        </authorList>
    </citation>
    <scope>NUCLEOTIDE SEQUENCE [LARGE SCALE GENOMIC DNA]</scope>
    <source>
        <strain evidence="7 8">HF1</strain>
    </source>
</reference>
<evidence type="ECO:0000256" key="2">
    <source>
        <dbReference type="ARBA" id="ARBA00022630"/>
    </source>
</evidence>
<organism evidence="7 8">
    <name type="scientific">Marivivens donghaensis</name>
    <dbReference type="NCBI Taxonomy" id="1699413"/>
    <lineage>
        <taxon>Bacteria</taxon>
        <taxon>Pseudomonadati</taxon>
        <taxon>Pseudomonadota</taxon>
        <taxon>Alphaproteobacteria</taxon>
        <taxon>Rhodobacterales</taxon>
        <taxon>Paracoccaceae</taxon>
        <taxon>Marivivens group</taxon>
        <taxon>Marivivens</taxon>
    </lineage>
</organism>
<feature type="domain" description="FAD-binding" evidence="6">
    <location>
        <begin position="10"/>
        <end position="336"/>
    </location>
</feature>
<keyword evidence="4" id="KW-0560">Oxidoreductase</keyword>
<dbReference type="Proteomes" id="UP000709466">
    <property type="component" value="Unassembled WGS sequence"/>
</dbReference>
<dbReference type="Pfam" id="PF01494">
    <property type="entry name" value="FAD_binding_3"/>
    <property type="match status" value="1"/>
</dbReference>
<dbReference type="EMBL" id="JAATOP010000007">
    <property type="protein sequence ID" value="NIY73119.1"/>
    <property type="molecule type" value="Genomic_DNA"/>
</dbReference>
<dbReference type="InterPro" id="IPR002938">
    <property type="entry name" value="FAD-bd"/>
</dbReference>
<keyword evidence="8" id="KW-1185">Reference proteome</keyword>
<evidence type="ECO:0000256" key="4">
    <source>
        <dbReference type="ARBA" id="ARBA00023002"/>
    </source>
</evidence>